<dbReference type="PANTHER" id="PTHR16138:SF7">
    <property type="entry name" value="PALMITOYL-PROTEIN THIOESTERASE ABHD10, MITOCHONDRIAL"/>
    <property type="match status" value="1"/>
</dbReference>
<dbReference type="RefSeq" id="WP_068308945.1">
    <property type="nucleotide sequence ID" value="NZ_FNAK01000001.1"/>
</dbReference>
<dbReference type="InterPro" id="IPR029058">
    <property type="entry name" value="AB_hydrolase_fold"/>
</dbReference>
<dbReference type="EMBL" id="FNAK01000001">
    <property type="protein sequence ID" value="SDD25224.1"/>
    <property type="molecule type" value="Genomic_DNA"/>
</dbReference>
<feature type="domain" description="Serine aminopeptidase S33" evidence="2">
    <location>
        <begin position="45"/>
        <end position="127"/>
    </location>
</feature>
<reference evidence="3 4" key="1">
    <citation type="submission" date="2016-10" db="EMBL/GenBank/DDBJ databases">
        <authorList>
            <person name="de Groot N.N."/>
        </authorList>
    </citation>
    <scope>NUCLEOTIDE SEQUENCE [LARGE SCALE GENOMIC DNA]</scope>
    <source>
        <strain evidence="3 4">CGMCC 1.9109</strain>
    </source>
</reference>
<proteinExistence type="predicted"/>
<dbReference type="InterPro" id="IPR052382">
    <property type="entry name" value="ABHD10_acyl-thioesterase"/>
</dbReference>
<keyword evidence="4" id="KW-1185">Reference proteome</keyword>
<dbReference type="Gene3D" id="3.40.50.1820">
    <property type="entry name" value="alpha/beta hydrolase"/>
    <property type="match status" value="1"/>
</dbReference>
<protein>
    <submittedName>
        <fullName evidence="3">Pimeloyl-ACP methyl ester carboxylesterase</fullName>
    </submittedName>
</protein>
<organism evidence="3 4">
    <name type="scientific">Kordiimonas lacus</name>
    <dbReference type="NCBI Taxonomy" id="637679"/>
    <lineage>
        <taxon>Bacteria</taxon>
        <taxon>Pseudomonadati</taxon>
        <taxon>Pseudomonadota</taxon>
        <taxon>Alphaproteobacteria</taxon>
        <taxon>Kordiimonadales</taxon>
        <taxon>Kordiimonadaceae</taxon>
        <taxon>Kordiimonas</taxon>
    </lineage>
</organism>
<dbReference type="InterPro" id="IPR022742">
    <property type="entry name" value="Hydrolase_4"/>
</dbReference>
<accession>A0A1G6T8N6</accession>
<keyword evidence="1" id="KW-0378">Hydrolase</keyword>
<evidence type="ECO:0000313" key="3">
    <source>
        <dbReference type="EMBL" id="SDD25224.1"/>
    </source>
</evidence>
<evidence type="ECO:0000259" key="2">
    <source>
        <dbReference type="Pfam" id="PF12146"/>
    </source>
</evidence>
<evidence type="ECO:0000313" key="4">
    <source>
        <dbReference type="Proteomes" id="UP000183685"/>
    </source>
</evidence>
<evidence type="ECO:0000256" key="1">
    <source>
        <dbReference type="ARBA" id="ARBA00022801"/>
    </source>
</evidence>
<dbReference type="GO" id="GO:0016787">
    <property type="term" value="F:hydrolase activity"/>
    <property type="evidence" value="ECO:0007669"/>
    <property type="project" value="UniProtKB-KW"/>
</dbReference>
<dbReference type="STRING" id="637679.GCA_001550055_00737"/>
<dbReference type="SUPFAM" id="SSF53474">
    <property type="entry name" value="alpha/beta-Hydrolases"/>
    <property type="match status" value="1"/>
</dbReference>
<dbReference type="Pfam" id="PF12146">
    <property type="entry name" value="Hydrolase_4"/>
    <property type="match status" value="1"/>
</dbReference>
<sequence>MTQPAFLKTDHGTKIAYHKSAGYGPGVVFLGGFMSDMEGGKALELEAYCRRVGRAFVRFDYFGHGQSSGAFADGTIGLWLKDALAVIDWLTEGPQILVGSSMGGWVSLLAAKARPGRVKGLVGIAAAPDFTVWHWDAMSAEDQQTIIEEGRLEVYSDYGPDPYVFTKELFDDGWQNRINNGPIHLDIPVRLIQGTADPDVPWQTALKIADNITGEDTEVILVPGGDHRLSRDVDLKRLVRVVDALAKDI</sequence>
<name>A0A1G6T8N6_9PROT</name>
<dbReference type="OrthoDB" id="9813296at2"/>
<dbReference type="PANTHER" id="PTHR16138">
    <property type="entry name" value="MYCOPHENOLIC ACID ACYL-GLUCURONIDE ESTERASE, MITOCHONDRIAL"/>
    <property type="match status" value="1"/>
</dbReference>
<dbReference type="AlphaFoldDB" id="A0A1G6T8N6"/>
<gene>
    <name evidence="3" type="ORF">SAMN04488071_0151</name>
</gene>
<dbReference type="Proteomes" id="UP000183685">
    <property type="component" value="Unassembled WGS sequence"/>
</dbReference>